<reference evidence="1 2" key="1">
    <citation type="journal article" date="2021" name="Sci. Rep.">
        <title>The genome of the diatom Chaetoceros tenuissimus carries an ancient integrated fragment of an extant virus.</title>
        <authorList>
            <person name="Hongo Y."/>
            <person name="Kimura K."/>
            <person name="Takaki Y."/>
            <person name="Yoshida Y."/>
            <person name="Baba S."/>
            <person name="Kobayashi G."/>
            <person name="Nagasaki K."/>
            <person name="Hano T."/>
            <person name="Tomaru Y."/>
        </authorList>
    </citation>
    <scope>NUCLEOTIDE SEQUENCE [LARGE SCALE GENOMIC DNA]</scope>
    <source>
        <strain evidence="1 2">NIES-3715</strain>
    </source>
</reference>
<dbReference type="Gene3D" id="2.60.120.590">
    <property type="entry name" value="Alpha-ketoglutarate-dependent dioxygenase AlkB-like"/>
    <property type="match status" value="1"/>
</dbReference>
<evidence type="ECO:0008006" key="3">
    <source>
        <dbReference type="Google" id="ProtNLM"/>
    </source>
</evidence>
<dbReference type="InterPro" id="IPR037151">
    <property type="entry name" value="AlkB-like_sf"/>
</dbReference>
<dbReference type="AlphaFoldDB" id="A0AAD3H719"/>
<organism evidence="1 2">
    <name type="scientific">Chaetoceros tenuissimus</name>
    <dbReference type="NCBI Taxonomy" id="426638"/>
    <lineage>
        <taxon>Eukaryota</taxon>
        <taxon>Sar</taxon>
        <taxon>Stramenopiles</taxon>
        <taxon>Ochrophyta</taxon>
        <taxon>Bacillariophyta</taxon>
        <taxon>Coscinodiscophyceae</taxon>
        <taxon>Chaetocerotophycidae</taxon>
        <taxon>Chaetocerotales</taxon>
        <taxon>Chaetocerotaceae</taxon>
        <taxon>Chaetoceros</taxon>
    </lineage>
</organism>
<keyword evidence="2" id="KW-1185">Reference proteome</keyword>
<protein>
    <recommendedName>
        <fullName evidence="3">Fe2OG dioxygenase domain-containing protein</fullName>
    </recommendedName>
</protein>
<evidence type="ECO:0000313" key="1">
    <source>
        <dbReference type="EMBL" id="GFH52997.1"/>
    </source>
</evidence>
<dbReference type="GO" id="GO:0051213">
    <property type="term" value="F:dioxygenase activity"/>
    <property type="evidence" value="ECO:0007669"/>
    <property type="project" value="InterPro"/>
</dbReference>
<dbReference type="GO" id="GO:0006307">
    <property type="term" value="P:DNA alkylation repair"/>
    <property type="evidence" value="ECO:0007669"/>
    <property type="project" value="InterPro"/>
</dbReference>
<evidence type="ECO:0000313" key="2">
    <source>
        <dbReference type="Proteomes" id="UP001054902"/>
    </source>
</evidence>
<dbReference type="InterPro" id="IPR032854">
    <property type="entry name" value="ALKBH3"/>
</dbReference>
<sequence>MTNTNRNHRNFIDRDGTYCDGLVTFHNNYLPNDLVHDMLSKLSAIPFKELTTGGRTLERPGIFMVKRNEHDHVPFARCPSAETQIMEDVDDNVLSIVNYINSKEGTNFNHFKIQVYDNNRVPIAHHSDKRADLASGSSIGIIRFTNHDEFRDTSLIRKKDGHKTHFKMANNSLLILNEQANIEYTHGVSKMNMPTGVSISIVLREVGTYVREDGHWYGIGCRYKTNEELEKALASGNIPKKTMTSHEMNRAFIRAFVVENKSWKDVRDNVYKDIILNSF</sequence>
<dbReference type="SUPFAM" id="SSF51197">
    <property type="entry name" value="Clavaminate synthase-like"/>
    <property type="match status" value="1"/>
</dbReference>
<comment type="caution">
    <text evidence="1">The sequence shown here is derived from an EMBL/GenBank/DDBJ whole genome shotgun (WGS) entry which is preliminary data.</text>
</comment>
<accession>A0AAD3H719</accession>
<gene>
    <name evidence="1" type="ORF">CTEN210_09473</name>
</gene>
<name>A0AAD3H719_9STRA</name>
<dbReference type="Proteomes" id="UP001054902">
    <property type="component" value="Unassembled WGS sequence"/>
</dbReference>
<dbReference type="PANTHER" id="PTHR31212">
    <property type="entry name" value="ALPHA-KETOGLUTARATE-DEPENDENT DIOXYGENASE ALKB HOMOLOG 3"/>
    <property type="match status" value="1"/>
</dbReference>
<proteinExistence type="predicted"/>
<dbReference type="EMBL" id="BLLK01000046">
    <property type="protein sequence ID" value="GFH52997.1"/>
    <property type="molecule type" value="Genomic_DNA"/>
</dbReference>
<dbReference type="PANTHER" id="PTHR31212:SF4">
    <property type="entry name" value="ALPHA-KETOGLUTARATE-DEPENDENT DIOXYGENASE ALKB HOMOLOG 3"/>
    <property type="match status" value="1"/>
</dbReference>